<protein>
    <submittedName>
        <fullName evidence="3">Uncharacterized protein</fullName>
    </submittedName>
</protein>
<evidence type="ECO:0000256" key="1">
    <source>
        <dbReference type="SAM" id="MobiDB-lite"/>
    </source>
</evidence>
<evidence type="ECO:0000313" key="3">
    <source>
        <dbReference type="WBParaSite" id="L893_g28425.t1"/>
    </source>
</evidence>
<feature type="region of interest" description="Disordered" evidence="1">
    <location>
        <begin position="202"/>
        <end position="226"/>
    </location>
</feature>
<organism evidence="2 3">
    <name type="scientific">Steinernema glaseri</name>
    <dbReference type="NCBI Taxonomy" id="37863"/>
    <lineage>
        <taxon>Eukaryota</taxon>
        <taxon>Metazoa</taxon>
        <taxon>Ecdysozoa</taxon>
        <taxon>Nematoda</taxon>
        <taxon>Chromadorea</taxon>
        <taxon>Rhabditida</taxon>
        <taxon>Tylenchina</taxon>
        <taxon>Panagrolaimomorpha</taxon>
        <taxon>Strongyloidoidea</taxon>
        <taxon>Steinernematidae</taxon>
        <taxon>Steinernema</taxon>
    </lineage>
</organism>
<keyword evidence="2" id="KW-1185">Reference proteome</keyword>
<dbReference type="WBParaSite" id="L893_g28425.t1">
    <property type="protein sequence ID" value="L893_g28425.t1"/>
    <property type="gene ID" value="L893_g28425"/>
</dbReference>
<evidence type="ECO:0000313" key="2">
    <source>
        <dbReference type="Proteomes" id="UP000095287"/>
    </source>
</evidence>
<dbReference type="AlphaFoldDB" id="A0A1I7ZP62"/>
<proteinExistence type="predicted"/>
<accession>A0A1I7ZP62</accession>
<reference evidence="3" key="1">
    <citation type="submission" date="2016-11" db="UniProtKB">
        <authorList>
            <consortium name="WormBaseParasite"/>
        </authorList>
    </citation>
    <scope>IDENTIFICATION</scope>
</reference>
<sequence length="409" mass="46435">MICTSLVRGSHLRILILMDEAPVPWLQFPRAESSGYLAHNGASLRSQAHKKKMRGRHANGLIYSLATLGCSRRSHAIASADPKRRSHGPVRVKVSSFQKGRSRDPRLKCLEAVEKHLGEKESATRRSFRDERRFTPRNPEVGLRWISAQEKGIADISDGLNWALFGPGCLRVPDEPLDAANRKAIERRKGGKICRKQKHVLRETSKADGDEANRRRKVDSAGEEARSPRKLPIGCIASTSMVTIYLKADGRPSWRTLEENLSTERSESSICFFFLSAEGRWMWMHYGMTNLFARLSAALSELPRSRGHRTEATDRWRHIQKRLLRGPCSPLGHHSTWLINIRQRHQVGQRSLGSIASREGVPCRPKEYFFGAEDPMSKVSCGARRPTRQPSRHSRDLFLEIHLTFMDPL</sequence>
<dbReference type="Proteomes" id="UP000095287">
    <property type="component" value="Unplaced"/>
</dbReference>
<name>A0A1I7ZP62_9BILA</name>